<dbReference type="PANTHER" id="PTHR38110:SF4">
    <property type="entry name" value="THIOESTERASE-LIKE SUPERFAMILY-DOMAIN-CONTAINING PROTEIN"/>
    <property type="match status" value="1"/>
</dbReference>
<dbReference type="InterPro" id="IPR042171">
    <property type="entry name" value="Acyl-CoA_hotdog"/>
</dbReference>
<name>B6QMX3_TALMQ</name>
<dbReference type="VEuPathDB" id="FungiDB:PMAA_061210"/>
<dbReference type="SUPFAM" id="SSF54637">
    <property type="entry name" value="Thioesterase/thiol ester dehydrase-isomerase"/>
    <property type="match status" value="2"/>
</dbReference>
<dbReference type="InterPro" id="IPR049449">
    <property type="entry name" value="TesB_ACOT8-like_N"/>
</dbReference>
<feature type="domain" description="Acyl-CoA thioesterase-like C-terminal" evidence="2">
    <location>
        <begin position="172"/>
        <end position="295"/>
    </location>
</feature>
<dbReference type="CDD" id="cd03440">
    <property type="entry name" value="hot_dog"/>
    <property type="match status" value="1"/>
</dbReference>
<gene>
    <name evidence="3" type="ORF">PMAA_061210</name>
</gene>
<dbReference type="STRING" id="441960.B6QMX3"/>
<dbReference type="Proteomes" id="UP000001294">
    <property type="component" value="Unassembled WGS sequence"/>
</dbReference>
<organism evidence="3 4">
    <name type="scientific">Talaromyces marneffei (strain ATCC 18224 / CBS 334.59 / QM 7333)</name>
    <name type="common">Penicillium marneffei</name>
    <dbReference type="NCBI Taxonomy" id="441960"/>
    <lineage>
        <taxon>Eukaryota</taxon>
        <taxon>Fungi</taxon>
        <taxon>Dikarya</taxon>
        <taxon>Ascomycota</taxon>
        <taxon>Pezizomycotina</taxon>
        <taxon>Eurotiomycetes</taxon>
        <taxon>Eurotiomycetidae</taxon>
        <taxon>Eurotiales</taxon>
        <taxon>Trichocomaceae</taxon>
        <taxon>Talaromyces</taxon>
        <taxon>Talaromyces sect. Talaromyces</taxon>
    </lineage>
</organism>
<sequence length="315" mass="35198">MANTKVNKKVTSFTDATRVTPVAGTDDQFEATIQWDWCGGLHAHGGLTLSLIFSTVRAFFLRKYPSTPQPDPINSDIHFIQPAPQGRVVLTVTELSHAKRYSTVEVKLRDPAGTICTSATVIQGNLATEDGPSIAVPPVMTPAEIPDRERDCDQWIRSPLLVKLMPVISKMRVLKRKEAKTQFWSRKGEAGLNTKETWVRWEDLDQKLDVISLGVVCDNLLPAPLNYDPTMANLSKYVFPTMCMSVEIKKDPKDAEWLFLEIVCHSIQNGRYDTDVRVLDENGDLVALGRHVSVMAEMKRTKASKITVGDEFAKL</sequence>
<dbReference type="PhylomeDB" id="B6QMX3"/>
<evidence type="ECO:0000313" key="3">
    <source>
        <dbReference type="EMBL" id="EEA22342.1"/>
    </source>
</evidence>
<dbReference type="EMBL" id="DS995903">
    <property type="protein sequence ID" value="EEA22342.1"/>
    <property type="molecule type" value="Genomic_DNA"/>
</dbReference>
<dbReference type="OrthoDB" id="2532955at2759"/>
<reference evidence="4" key="1">
    <citation type="journal article" date="2015" name="Genome Announc.">
        <title>Genome sequence of the AIDS-associated pathogen Penicillium marneffei (ATCC18224) and its near taxonomic relative Talaromyces stipitatus (ATCC10500).</title>
        <authorList>
            <person name="Nierman W.C."/>
            <person name="Fedorova-Abrams N.D."/>
            <person name="Andrianopoulos A."/>
        </authorList>
    </citation>
    <scope>NUCLEOTIDE SEQUENCE [LARGE SCALE GENOMIC DNA]</scope>
    <source>
        <strain evidence="4">ATCC 18224 / CBS 334.59 / QM 7333</strain>
    </source>
</reference>
<proteinExistence type="predicted"/>
<feature type="domain" description="Acyl-CoA thioesterase-like N-terminal HotDog" evidence="1">
    <location>
        <begin position="35"/>
        <end position="122"/>
    </location>
</feature>
<dbReference type="InterPro" id="IPR029069">
    <property type="entry name" value="HotDog_dom_sf"/>
</dbReference>
<dbReference type="AlphaFoldDB" id="B6QMX3"/>
<evidence type="ECO:0000259" key="1">
    <source>
        <dbReference type="Pfam" id="PF13622"/>
    </source>
</evidence>
<dbReference type="Gene3D" id="2.40.160.210">
    <property type="entry name" value="Acyl-CoA thioesterase, double hotdog domain"/>
    <property type="match status" value="1"/>
</dbReference>
<dbReference type="Pfam" id="PF13622">
    <property type="entry name" value="4HBT_3"/>
    <property type="match status" value="1"/>
</dbReference>
<dbReference type="InterPro" id="IPR049450">
    <property type="entry name" value="ACOT8-like_C"/>
</dbReference>
<protein>
    <recommendedName>
        <fullName evidence="5">Thioesterase family protein</fullName>
    </recommendedName>
</protein>
<dbReference type="HOGENOM" id="CLU_064522_0_0_1"/>
<evidence type="ECO:0000259" key="2">
    <source>
        <dbReference type="Pfam" id="PF20789"/>
    </source>
</evidence>
<dbReference type="PANTHER" id="PTHR38110">
    <property type="entry name" value="CHROMOSOME 23, WHOLE GENOME SHOTGUN SEQUENCE"/>
    <property type="match status" value="1"/>
</dbReference>
<evidence type="ECO:0000313" key="4">
    <source>
        <dbReference type="Proteomes" id="UP000001294"/>
    </source>
</evidence>
<dbReference type="Pfam" id="PF20789">
    <property type="entry name" value="4HBT_3C"/>
    <property type="match status" value="1"/>
</dbReference>
<accession>B6QMX3</accession>
<evidence type="ECO:0008006" key="5">
    <source>
        <dbReference type="Google" id="ProtNLM"/>
    </source>
</evidence>
<keyword evidence="4" id="KW-1185">Reference proteome</keyword>
<dbReference type="InterPro" id="IPR052389">
    <property type="entry name" value="Sec_Metab_Biosynth-Assoc"/>
</dbReference>